<evidence type="ECO:0000313" key="2">
    <source>
        <dbReference type="Proteomes" id="UP000245076"/>
    </source>
</evidence>
<proteinExistence type="predicted"/>
<sequence>MRIVFEVRDPVWEYVWEIELKTKPVSINKRYLTSKIKGKTVLILSNEYRKAKEAIRKEAQWKWGKRKRIKGLPVGVRILMGKTRADIDAYIKIILDALQGVVYENDRQVRKLSVEII</sequence>
<dbReference type="GO" id="GO:0006281">
    <property type="term" value="P:DNA repair"/>
    <property type="evidence" value="ECO:0007669"/>
    <property type="project" value="InterPro"/>
</dbReference>
<dbReference type="InterPro" id="IPR036614">
    <property type="entry name" value="RusA-like_sf"/>
</dbReference>
<protein>
    <submittedName>
        <fullName evidence="1">Crossover junction endodeoxyribonuclease RusA</fullName>
    </submittedName>
</protein>
<comment type="caution">
    <text evidence="1">The sequence shown here is derived from an EMBL/GenBank/DDBJ whole genome shotgun (WGS) entry which is preliminary data.</text>
</comment>
<dbReference type="Proteomes" id="UP000245076">
    <property type="component" value="Unassembled WGS sequence"/>
</dbReference>
<dbReference type="GO" id="GO:0006310">
    <property type="term" value="P:DNA recombination"/>
    <property type="evidence" value="ECO:0007669"/>
    <property type="project" value="InterPro"/>
</dbReference>
<evidence type="ECO:0000313" key="1">
    <source>
        <dbReference type="EMBL" id="GBF40641.1"/>
    </source>
</evidence>
<reference evidence="1 2" key="1">
    <citation type="submission" date="2018-02" db="EMBL/GenBank/DDBJ databases">
        <title>Novel Leptospira species isolated from soil and water in Japan.</title>
        <authorList>
            <person name="Nakao R."/>
            <person name="Masuzawa T."/>
        </authorList>
    </citation>
    <scope>NUCLEOTIDE SEQUENCE [LARGE SCALE GENOMIC DNA]</scope>
    <source>
        <strain evidence="1 2">E8</strain>
    </source>
</reference>
<dbReference type="Pfam" id="PF05866">
    <property type="entry name" value="RusA"/>
    <property type="match status" value="1"/>
</dbReference>
<gene>
    <name evidence="1" type="primary">rusA</name>
    <name evidence="1" type="ORF">LPTSP1_36590</name>
</gene>
<dbReference type="SUPFAM" id="SSF103084">
    <property type="entry name" value="Holliday junction resolvase RusA"/>
    <property type="match status" value="1"/>
</dbReference>
<dbReference type="Gene3D" id="3.30.1330.70">
    <property type="entry name" value="Holliday junction resolvase RusA"/>
    <property type="match status" value="1"/>
</dbReference>
<dbReference type="AlphaFoldDB" id="A0A2P2D7T7"/>
<dbReference type="GO" id="GO:0000287">
    <property type="term" value="F:magnesium ion binding"/>
    <property type="evidence" value="ECO:0007669"/>
    <property type="project" value="InterPro"/>
</dbReference>
<dbReference type="EMBL" id="BFAY01000013">
    <property type="protein sequence ID" value="GBF40641.1"/>
    <property type="molecule type" value="Genomic_DNA"/>
</dbReference>
<dbReference type="RefSeq" id="WP_245915638.1">
    <property type="nucleotide sequence ID" value="NZ_BFAY01000013.1"/>
</dbReference>
<organism evidence="1 2">
    <name type="scientific">Leptospira johnsonii</name>
    <dbReference type="NCBI Taxonomy" id="1917820"/>
    <lineage>
        <taxon>Bacteria</taxon>
        <taxon>Pseudomonadati</taxon>
        <taxon>Spirochaetota</taxon>
        <taxon>Spirochaetia</taxon>
        <taxon>Leptospirales</taxon>
        <taxon>Leptospiraceae</taxon>
        <taxon>Leptospira</taxon>
    </lineage>
</organism>
<keyword evidence="2" id="KW-1185">Reference proteome</keyword>
<accession>A0A2P2D7T7</accession>
<name>A0A2P2D7T7_9LEPT</name>
<dbReference type="InterPro" id="IPR008822">
    <property type="entry name" value="Endonuclease_RusA-like"/>
</dbReference>